<evidence type="ECO:0000313" key="1">
    <source>
        <dbReference type="EMBL" id="KAK2571406.1"/>
    </source>
</evidence>
<evidence type="ECO:0000313" key="2">
    <source>
        <dbReference type="Proteomes" id="UP001249851"/>
    </source>
</evidence>
<gene>
    <name evidence="1" type="ORF">P5673_003997</name>
</gene>
<reference evidence="1" key="1">
    <citation type="journal article" date="2023" name="G3 (Bethesda)">
        <title>Whole genome assembly and annotation of the endangered Caribbean coral Acropora cervicornis.</title>
        <authorList>
            <person name="Selwyn J.D."/>
            <person name="Vollmer S.V."/>
        </authorList>
    </citation>
    <scope>NUCLEOTIDE SEQUENCE</scope>
    <source>
        <strain evidence="1">K2</strain>
    </source>
</reference>
<reference evidence="1" key="2">
    <citation type="journal article" date="2023" name="Science">
        <title>Genomic signatures of disease resistance in endangered staghorn corals.</title>
        <authorList>
            <person name="Vollmer S.V."/>
            <person name="Selwyn J.D."/>
            <person name="Despard B.A."/>
            <person name="Roesel C.L."/>
        </authorList>
    </citation>
    <scope>NUCLEOTIDE SEQUENCE</scope>
    <source>
        <strain evidence="1">K2</strain>
    </source>
</reference>
<dbReference type="EMBL" id="JARQWQ010000006">
    <property type="protein sequence ID" value="KAK2571406.1"/>
    <property type="molecule type" value="Genomic_DNA"/>
</dbReference>
<sequence length="66" mass="7798">MEIYTKRSQKSSKKKGRYSFKMQMEDERKIKEARKAIFREEEDQVLRIGDNAKELADGRLGTTLET</sequence>
<dbReference type="Proteomes" id="UP001249851">
    <property type="component" value="Unassembled WGS sequence"/>
</dbReference>
<organism evidence="1 2">
    <name type="scientific">Acropora cervicornis</name>
    <name type="common">Staghorn coral</name>
    <dbReference type="NCBI Taxonomy" id="6130"/>
    <lineage>
        <taxon>Eukaryota</taxon>
        <taxon>Metazoa</taxon>
        <taxon>Cnidaria</taxon>
        <taxon>Anthozoa</taxon>
        <taxon>Hexacorallia</taxon>
        <taxon>Scleractinia</taxon>
        <taxon>Astrocoeniina</taxon>
        <taxon>Acroporidae</taxon>
        <taxon>Acropora</taxon>
    </lineage>
</organism>
<protein>
    <submittedName>
        <fullName evidence="1">Uncharacterized protein</fullName>
    </submittedName>
</protein>
<name>A0AAD9R1L0_ACRCE</name>
<dbReference type="AlphaFoldDB" id="A0AAD9R1L0"/>
<keyword evidence="2" id="KW-1185">Reference proteome</keyword>
<proteinExistence type="predicted"/>
<accession>A0AAD9R1L0</accession>
<comment type="caution">
    <text evidence="1">The sequence shown here is derived from an EMBL/GenBank/DDBJ whole genome shotgun (WGS) entry which is preliminary data.</text>
</comment>